<name>A0A1H2W773_THIRO</name>
<dbReference type="PROSITE" id="PS51257">
    <property type="entry name" value="PROKAR_LIPOPROTEIN"/>
    <property type="match status" value="1"/>
</dbReference>
<dbReference type="Proteomes" id="UP000198816">
    <property type="component" value="Unassembled WGS sequence"/>
</dbReference>
<dbReference type="AlphaFoldDB" id="A0A1H2W773"/>
<feature type="compositionally biased region" description="Low complexity" evidence="1">
    <location>
        <begin position="81"/>
        <end position="91"/>
    </location>
</feature>
<gene>
    <name evidence="2" type="ORF">SAMN05421783_10877</name>
</gene>
<dbReference type="RefSeq" id="WP_093031063.1">
    <property type="nucleotide sequence ID" value="NZ_FNNZ01000008.1"/>
</dbReference>
<evidence type="ECO:0000256" key="1">
    <source>
        <dbReference type="SAM" id="MobiDB-lite"/>
    </source>
</evidence>
<protein>
    <submittedName>
        <fullName evidence="2">Uncharacterized protein</fullName>
    </submittedName>
</protein>
<evidence type="ECO:0000313" key="3">
    <source>
        <dbReference type="Proteomes" id="UP000198816"/>
    </source>
</evidence>
<sequence length="144" mass="15236">MKIKRISARGMDPGLIGLAVLSMCVVTGCADAETHTSGGSTAVIQQSGGSRPVETQVTRDRDGQTIVTRDGRSTDITIQRDSAASASGSDGPRATPQSERFERPLRRDGFSSRFPGTSGGADDVGETSGSTRDAFKARMLERMR</sequence>
<feature type="region of interest" description="Disordered" evidence="1">
    <location>
        <begin position="34"/>
        <end position="144"/>
    </location>
</feature>
<organism evidence="2 3">
    <name type="scientific">Thiocapsa roseopersicina</name>
    <dbReference type="NCBI Taxonomy" id="1058"/>
    <lineage>
        <taxon>Bacteria</taxon>
        <taxon>Pseudomonadati</taxon>
        <taxon>Pseudomonadota</taxon>
        <taxon>Gammaproteobacteria</taxon>
        <taxon>Chromatiales</taxon>
        <taxon>Chromatiaceae</taxon>
        <taxon>Thiocapsa</taxon>
    </lineage>
</organism>
<feature type="compositionally biased region" description="Basic and acidic residues" evidence="1">
    <location>
        <begin position="57"/>
        <end position="73"/>
    </location>
</feature>
<reference evidence="3" key="1">
    <citation type="submission" date="2016-10" db="EMBL/GenBank/DDBJ databases">
        <authorList>
            <person name="Varghese N."/>
            <person name="Submissions S."/>
        </authorList>
    </citation>
    <scope>NUCLEOTIDE SEQUENCE [LARGE SCALE GENOMIC DNA]</scope>
    <source>
        <strain evidence="3">DSM 217</strain>
    </source>
</reference>
<proteinExistence type="predicted"/>
<feature type="compositionally biased region" description="Basic and acidic residues" evidence="1">
    <location>
        <begin position="133"/>
        <end position="144"/>
    </location>
</feature>
<feature type="compositionally biased region" description="Polar residues" evidence="1">
    <location>
        <begin position="35"/>
        <end position="56"/>
    </location>
</feature>
<evidence type="ECO:0000313" key="2">
    <source>
        <dbReference type="EMBL" id="SDW76502.1"/>
    </source>
</evidence>
<accession>A0A1H2W773</accession>
<feature type="compositionally biased region" description="Basic and acidic residues" evidence="1">
    <location>
        <begin position="99"/>
        <end position="110"/>
    </location>
</feature>
<dbReference type="OrthoDB" id="5768207at2"/>
<keyword evidence="3" id="KW-1185">Reference proteome</keyword>
<dbReference type="EMBL" id="FNNZ01000008">
    <property type="protein sequence ID" value="SDW76502.1"/>
    <property type="molecule type" value="Genomic_DNA"/>
</dbReference>